<proteinExistence type="predicted"/>
<feature type="domain" description="HTH cro/C1-type" evidence="3">
    <location>
        <begin position="9"/>
        <end position="65"/>
    </location>
</feature>
<dbReference type="AlphaFoldDB" id="A0A0C1TTR4"/>
<dbReference type="GO" id="GO:0003677">
    <property type="term" value="F:DNA binding"/>
    <property type="evidence" value="ECO:0007669"/>
    <property type="project" value="UniProtKB-KW"/>
</dbReference>
<name>A0A0C1TTR4_9BACT</name>
<dbReference type="SMART" id="SM00530">
    <property type="entry name" value="HTH_XRE"/>
    <property type="match status" value="1"/>
</dbReference>
<reference evidence="4 5" key="1">
    <citation type="submission" date="2015-01" db="EMBL/GenBank/DDBJ databases">
        <title>Genome sequence of the anaerobic bacterium Geobacter soli GSS01, a dissimilatory Fe(III) reducer from soil.</title>
        <authorList>
            <person name="Yang G."/>
            <person name="Zhou S."/>
        </authorList>
    </citation>
    <scope>NUCLEOTIDE SEQUENCE [LARGE SCALE GENOMIC DNA]</scope>
    <source>
        <strain evidence="4 5">GSS01</strain>
    </source>
</reference>
<dbReference type="GO" id="GO:0003700">
    <property type="term" value="F:DNA-binding transcription factor activity"/>
    <property type="evidence" value="ECO:0007669"/>
    <property type="project" value="TreeGrafter"/>
</dbReference>
<protein>
    <submittedName>
        <fullName evidence="4">Cro/Cl family transcriptional regulator</fullName>
    </submittedName>
</protein>
<dbReference type="InterPro" id="IPR010982">
    <property type="entry name" value="Lambda_DNA-bd_dom_sf"/>
</dbReference>
<dbReference type="PANTHER" id="PTHR46797">
    <property type="entry name" value="HTH-TYPE TRANSCRIPTIONAL REGULATOR"/>
    <property type="match status" value="1"/>
</dbReference>
<comment type="caution">
    <text evidence="4">The sequence shown here is derived from an EMBL/GenBank/DDBJ whole genome shotgun (WGS) entry which is preliminary data.</text>
</comment>
<dbReference type="PROSITE" id="PS50943">
    <property type="entry name" value="HTH_CROC1"/>
    <property type="match status" value="1"/>
</dbReference>
<evidence type="ECO:0000313" key="5">
    <source>
        <dbReference type="Proteomes" id="UP000031433"/>
    </source>
</evidence>
<evidence type="ECO:0000259" key="3">
    <source>
        <dbReference type="PROSITE" id="PS50943"/>
    </source>
</evidence>
<evidence type="ECO:0000256" key="2">
    <source>
        <dbReference type="SAM" id="MobiDB-lite"/>
    </source>
</evidence>
<dbReference type="SUPFAM" id="SSF47413">
    <property type="entry name" value="lambda repressor-like DNA-binding domains"/>
    <property type="match status" value="1"/>
</dbReference>
<keyword evidence="1" id="KW-0238">DNA-binding</keyword>
<evidence type="ECO:0000256" key="1">
    <source>
        <dbReference type="ARBA" id="ARBA00023125"/>
    </source>
</evidence>
<dbReference type="Pfam" id="PF01381">
    <property type="entry name" value="HTH_3"/>
    <property type="match status" value="1"/>
</dbReference>
<dbReference type="CDD" id="cd00093">
    <property type="entry name" value="HTH_XRE"/>
    <property type="match status" value="1"/>
</dbReference>
<dbReference type="EMBL" id="JXBL01000001">
    <property type="protein sequence ID" value="KIE44174.1"/>
    <property type="molecule type" value="Genomic_DNA"/>
</dbReference>
<sequence>MNCDIGRALKRLRTERGLTQKELAALVSGGLDYTYIGKIERGEQLPSLKILLGISEALGVPASLFFEGEPSAEAARSRAIQVGMAGELEKELCLLHPEDLPLVVEIIRLLNRHRRAERKKAYQSPADSLPLAAEDCPSYSKP</sequence>
<dbReference type="InterPro" id="IPR050807">
    <property type="entry name" value="TransReg_Diox_bact_type"/>
</dbReference>
<dbReference type="GO" id="GO:0005829">
    <property type="term" value="C:cytosol"/>
    <property type="evidence" value="ECO:0007669"/>
    <property type="project" value="TreeGrafter"/>
</dbReference>
<organism evidence="4 5">
    <name type="scientific">Geobacter soli</name>
    <dbReference type="NCBI Taxonomy" id="1510391"/>
    <lineage>
        <taxon>Bacteria</taxon>
        <taxon>Pseudomonadati</taxon>
        <taxon>Thermodesulfobacteriota</taxon>
        <taxon>Desulfuromonadia</taxon>
        <taxon>Geobacterales</taxon>
        <taxon>Geobacteraceae</taxon>
        <taxon>Geobacter</taxon>
    </lineage>
</organism>
<evidence type="ECO:0000313" key="4">
    <source>
        <dbReference type="EMBL" id="KIE44174.1"/>
    </source>
</evidence>
<dbReference type="PANTHER" id="PTHR46797:SF1">
    <property type="entry name" value="METHYLPHOSPHONATE SYNTHASE"/>
    <property type="match status" value="1"/>
</dbReference>
<dbReference type="RefSeq" id="WP_039648274.1">
    <property type="nucleotide sequence ID" value="NZ_JXBL01000001.1"/>
</dbReference>
<gene>
    <name evidence="4" type="ORF">SE37_08080</name>
</gene>
<dbReference type="Gene3D" id="1.10.260.40">
    <property type="entry name" value="lambda repressor-like DNA-binding domains"/>
    <property type="match status" value="1"/>
</dbReference>
<feature type="region of interest" description="Disordered" evidence="2">
    <location>
        <begin position="121"/>
        <end position="142"/>
    </location>
</feature>
<keyword evidence="5" id="KW-1185">Reference proteome</keyword>
<dbReference type="InterPro" id="IPR001387">
    <property type="entry name" value="Cro/C1-type_HTH"/>
</dbReference>
<dbReference type="Proteomes" id="UP000031433">
    <property type="component" value="Unassembled WGS sequence"/>
</dbReference>
<accession>A0A0C1TTR4</accession>